<comment type="caution">
    <text evidence="1">The sequence shown here is derived from an EMBL/GenBank/DDBJ whole genome shotgun (WGS) entry which is preliminary data.</text>
</comment>
<name>A0ABR9UM18_9CHRO</name>
<accession>A0ABR9UM18</accession>
<evidence type="ECO:0000313" key="1">
    <source>
        <dbReference type="EMBL" id="MBE9189309.1"/>
    </source>
</evidence>
<organism evidence="1 2">
    <name type="scientific">Gloeocapsopsis crepidinum LEGE 06123</name>
    <dbReference type="NCBI Taxonomy" id="588587"/>
    <lineage>
        <taxon>Bacteria</taxon>
        <taxon>Bacillati</taxon>
        <taxon>Cyanobacteriota</taxon>
        <taxon>Cyanophyceae</taxon>
        <taxon>Oscillatoriophycideae</taxon>
        <taxon>Chroococcales</taxon>
        <taxon>Chroococcaceae</taxon>
        <taxon>Gloeocapsopsis</taxon>
    </lineage>
</organism>
<gene>
    <name evidence="1" type="ORF">IQ230_02795</name>
</gene>
<reference evidence="1 2" key="1">
    <citation type="submission" date="2020-10" db="EMBL/GenBank/DDBJ databases">
        <authorList>
            <person name="Castelo-Branco R."/>
            <person name="Eusebio N."/>
            <person name="Adriana R."/>
            <person name="Vieira A."/>
            <person name="Brugerolle De Fraissinette N."/>
            <person name="Rezende De Castro R."/>
            <person name="Schneider M.P."/>
            <person name="Vasconcelos V."/>
            <person name="Leao P.N."/>
        </authorList>
    </citation>
    <scope>NUCLEOTIDE SEQUENCE [LARGE SCALE GENOMIC DNA]</scope>
    <source>
        <strain evidence="1 2">LEGE 06123</strain>
    </source>
</reference>
<dbReference type="Proteomes" id="UP000651156">
    <property type="component" value="Unassembled WGS sequence"/>
</dbReference>
<protein>
    <submittedName>
        <fullName evidence="1">Uncharacterized protein</fullName>
    </submittedName>
</protein>
<dbReference type="RefSeq" id="WP_193930542.1">
    <property type="nucleotide sequence ID" value="NZ_CAWPMZ010000085.1"/>
</dbReference>
<proteinExistence type="predicted"/>
<dbReference type="EMBL" id="JADEWN010000004">
    <property type="protein sequence ID" value="MBE9189309.1"/>
    <property type="molecule type" value="Genomic_DNA"/>
</dbReference>
<evidence type="ECO:0000313" key="2">
    <source>
        <dbReference type="Proteomes" id="UP000651156"/>
    </source>
</evidence>
<sequence length="156" mass="17252">MTNGQRVSLGQWRGSGSPLTAKVARAVFKATIRRTKTLSMWCQSLVTNEGLLLPYDSLKITSTVRLKWSKPCWSHRGRRSTQGSVPLTQAEVCCVQHGCVAHPKQTVQLIAAQGNDYLVGVKGNQPNLLKHFVQVAQQQCPCSVDIQTEHTRDRVG</sequence>
<keyword evidence="2" id="KW-1185">Reference proteome</keyword>